<dbReference type="EMBL" id="LJSK01000455">
    <property type="protein sequence ID" value="KPI83031.1"/>
    <property type="molecule type" value="Genomic_DNA"/>
</dbReference>
<organism evidence="2 3">
    <name type="scientific">Leptomonas seymouri</name>
    <dbReference type="NCBI Taxonomy" id="5684"/>
    <lineage>
        <taxon>Eukaryota</taxon>
        <taxon>Discoba</taxon>
        <taxon>Euglenozoa</taxon>
        <taxon>Kinetoplastea</taxon>
        <taxon>Metakinetoplastina</taxon>
        <taxon>Trypanosomatida</taxon>
        <taxon>Trypanosomatidae</taxon>
        <taxon>Leishmaniinae</taxon>
        <taxon>Leptomonas</taxon>
    </lineage>
</organism>
<accession>A0A0N1HZU1</accession>
<reference evidence="2 3" key="1">
    <citation type="journal article" date="2015" name="PLoS Pathog.">
        <title>Leptomonas seymouri: Adaptations to the Dixenous Life Cycle Analyzed by Genome Sequencing, Transcriptome Profiling and Co-infection with Leishmania donovani.</title>
        <authorList>
            <person name="Kraeva N."/>
            <person name="Butenko A."/>
            <person name="Hlavacova J."/>
            <person name="Kostygov A."/>
            <person name="Myskova J."/>
            <person name="Grybchuk D."/>
            <person name="Lestinova T."/>
            <person name="Votypka J."/>
            <person name="Volf P."/>
            <person name="Opperdoes F."/>
            <person name="Flegontov P."/>
            <person name="Lukes J."/>
            <person name="Yurchenko V."/>
        </authorList>
    </citation>
    <scope>NUCLEOTIDE SEQUENCE [LARGE SCALE GENOMIC DNA]</scope>
    <source>
        <strain evidence="2 3">ATCC 30220</strain>
    </source>
</reference>
<evidence type="ECO:0000313" key="3">
    <source>
        <dbReference type="Proteomes" id="UP000038009"/>
    </source>
</evidence>
<dbReference type="OMA" id="THYPRDA"/>
<feature type="compositionally biased region" description="Basic residues" evidence="1">
    <location>
        <begin position="365"/>
        <end position="376"/>
    </location>
</feature>
<feature type="compositionally biased region" description="Basic and acidic residues" evidence="1">
    <location>
        <begin position="1"/>
        <end position="23"/>
    </location>
</feature>
<dbReference type="OrthoDB" id="267013at2759"/>
<feature type="region of interest" description="Disordered" evidence="1">
    <location>
        <begin position="680"/>
        <end position="704"/>
    </location>
</feature>
<feature type="region of interest" description="Disordered" evidence="1">
    <location>
        <begin position="365"/>
        <end position="401"/>
    </location>
</feature>
<comment type="caution">
    <text evidence="2">The sequence shown here is derived from an EMBL/GenBank/DDBJ whole genome shotgun (WGS) entry which is preliminary data.</text>
</comment>
<dbReference type="Proteomes" id="UP000038009">
    <property type="component" value="Unassembled WGS sequence"/>
</dbReference>
<sequence>MAARTAMDETVNKVGSKGDDATTNRKRLSSSTSSPPFSPEGSITEASESVRRQWCRLLPPPWMSRDAAPARTETSRQQHQTSPQPTTREAASFTASSTDPAYCRHEEQQRQLWFLLTHYPLDASGCLSMSFSLCHILGTMRQSPPPAISSSNFRKYIGATESAAAGHALRPGVVPAGAASSGTTCPCGCLVRGRYLDPALYSFHINYYYFHLPLGQRDNSVGVAPHGTGHVLAGGESTRSGDVRGHLHPTEHGSTAWTSRCLQAGTESRLPHPPLPVAAAAAKPSLPPDMQRQLHVARQLLLPTRSQPSPAVLPAQQQQQCQASQAPSLASLQMSLQVELVPLLAIQTLAAFVWRSSERECSFRQRRRARAARRSHGSKDGEGQRLAGSPTPAGERLGLLNPPHSTAPACCSVSPSRSAPTAGADAFEEAYRSFCDERNRTWAVMASVRLAWSHLQQQRSTALFIPHLEVLDVSQHDQRRQDRPLSSPSRSCRRVSELERAAAAIKMSTEAFANELIGLLAPPGGTAPSCAYVDAFHRVRVRLLAQVDDRCSLPSQRKRGEADRASSSSPSSPLLVNVTQELLRMEAYVSMELGGCTAQMPLWCQVALEVLLLFTESRRRDRALHRCALGSGLDSMLLCETMWERVYCHGVRLLVRLMVRLLLLPTLHAGARAELRAASAVHGSKSRRSTSPPPPAAGKRRCAERAADDVLPVPRAAVPAGSSQSSNRTSVAASAAAVSPTLSEDVVAMSQHMLHHPLFGIAVVVVGGLVPLSWAATCVTGASLPTPSSRGCTARTASSARAMEVWRELTRLVDDIQRWLRWAEGRRQDLT</sequence>
<evidence type="ECO:0000256" key="1">
    <source>
        <dbReference type="SAM" id="MobiDB-lite"/>
    </source>
</evidence>
<evidence type="ECO:0000313" key="2">
    <source>
        <dbReference type="EMBL" id="KPI83031.1"/>
    </source>
</evidence>
<feature type="region of interest" description="Disordered" evidence="1">
    <location>
        <begin position="1"/>
        <end position="100"/>
    </location>
</feature>
<feature type="compositionally biased region" description="Polar residues" evidence="1">
    <location>
        <begin position="75"/>
        <end position="99"/>
    </location>
</feature>
<name>A0A0N1HZU1_LEPSE</name>
<dbReference type="AlphaFoldDB" id="A0A0N1HZU1"/>
<keyword evidence="3" id="KW-1185">Reference proteome</keyword>
<dbReference type="VEuPathDB" id="TriTrypDB:Lsey_0455_0020"/>
<gene>
    <name evidence="2" type="ORF">ABL78_7949</name>
</gene>
<proteinExistence type="predicted"/>
<protein>
    <submittedName>
        <fullName evidence="2">Uncharacterized protein</fullName>
    </submittedName>
</protein>
<feature type="compositionally biased region" description="Low complexity" evidence="1">
    <location>
        <begin position="29"/>
        <end position="42"/>
    </location>
</feature>